<dbReference type="PANTHER" id="PTHR42715:SF2">
    <property type="entry name" value="BETA-GLUCOSIDASE F-RELATED"/>
    <property type="match status" value="1"/>
</dbReference>
<dbReference type="EMBL" id="AJ575269">
    <property type="protein sequence ID" value="CAE01320.1"/>
    <property type="molecule type" value="Genomic_DNA"/>
</dbReference>
<dbReference type="InterPro" id="IPR036962">
    <property type="entry name" value="Glyco_hydro_3_N_sf"/>
</dbReference>
<dbReference type="InterPro" id="IPR017853">
    <property type="entry name" value="GH"/>
</dbReference>
<sequence>MKTPLGIGSTAAVLYILSNISHVQLATTSPSENQNQSYNPQIEGLTVQPSTVANGLRINSNSLISNFDFEIIQPPPGYEEWTSPVVLPAPVQSGLSPWSESIVRARAFVAQLTIEEKVNLTTGAGTQGRCVGETGTVPRLGFNQPICLQDGPVGIRYTDFNSVFPAAINVAATFDKQLMFKRAQAMAEEFRGKGANVVLAPMTNLMRTPQAGRAWEGYGSDPYLSGVATVQSVLGIQSTRASACVKHYIGNEQEHYRGGSGATASSSNIDDRTLRELYEWPFAEAIHAGVDYIMCSYNRVNQTYACENSKLINGIAKGEHKFQGVMVTDWAAAESGVRTALAGTDMNMPGFMAYGQPSEPNPSTANGSYWGLRMIEAVKNGTVPMERLDDMVTRVISTYYKQGQDKSDYPKLNFMSMGQGTPAEQAVSNHHVNVQKDHYLIIRQIATASTILLKNVNHTLPLKSPDKMRSVVVVGSDAGDNPQGPNSCVDRGCNRGILAIGWGSGTANFAHLTAPATSIQNYLLQSNPTITYRSIFDDYAYDEIAKAASTADVSIVHVSSDSGEGYLTVEGNQGDRSNTSLWNKGDELILKAAEACNNVVVVIHSVGPVDMEAWINHPNVTAVLLAGLPGQEAGSAEVDVLWGSTNPSGRLPYTIAKKPSDYPAELLYESNMTVPQINYSERLNIDYRHFDTYNIEPRFEFGFGLSYTTFAWNSLKFSSSFQLQKTSPVIVPPNLDLYQDVIEFEFQVTNSGPFDGSEVAQLYVDFPNQVNEPPKVLRGFERAYIPSKQSKTIEIKLRVKDLSFWDVITQSWQIPDGKFNFMIGSSSRKIIFTQEISLQHSHM</sequence>
<keyword evidence="6" id="KW-0136">Cellulose degradation</keyword>
<protein>
    <recommendedName>
        <fullName evidence="4">beta-glucosidase</fullName>
        <ecNumber evidence="4">3.2.1.21</ecNumber>
    </recommendedName>
</protein>
<evidence type="ECO:0000256" key="6">
    <source>
        <dbReference type="ARBA" id="ARBA00023001"/>
    </source>
</evidence>
<comment type="catalytic activity">
    <reaction evidence="1">
        <text>Hydrolysis of terminal, non-reducing beta-D-glucosyl residues with release of beta-D-glucose.</text>
        <dbReference type="EC" id="3.2.1.21"/>
    </reaction>
</comment>
<dbReference type="InterPro" id="IPR001764">
    <property type="entry name" value="Glyco_hydro_3_N"/>
</dbReference>
<evidence type="ECO:0000313" key="12">
    <source>
        <dbReference type="EMBL" id="CAE01320.1"/>
    </source>
</evidence>
<dbReference type="EC" id="3.2.1.21" evidence="4"/>
<dbReference type="SUPFAM" id="SSF51445">
    <property type="entry name" value="(Trans)glycosidases"/>
    <property type="match status" value="1"/>
</dbReference>
<dbReference type="Gene3D" id="2.60.40.10">
    <property type="entry name" value="Immunoglobulins"/>
    <property type="match status" value="1"/>
</dbReference>
<dbReference type="Pfam" id="PF14310">
    <property type="entry name" value="Fn3-like"/>
    <property type="match status" value="1"/>
</dbReference>
<evidence type="ECO:0000259" key="11">
    <source>
        <dbReference type="SMART" id="SM01217"/>
    </source>
</evidence>
<dbReference type="InterPro" id="IPR013783">
    <property type="entry name" value="Ig-like_fold"/>
</dbReference>
<evidence type="ECO:0000256" key="9">
    <source>
        <dbReference type="ARBA" id="ARBA00023295"/>
    </source>
</evidence>
<keyword evidence="7" id="KW-0325">Glycoprotein</keyword>
<dbReference type="Pfam" id="PF00933">
    <property type="entry name" value="Glyco_hydro_3"/>
    <property type="match status" value="1"/>
</dbReference>
<dbReference type="InterPro" id="IPR026891">
    <property type="entry name" value="Fn3-like"/>
</dbReference>
<evidence type="ECO:0000256" key="8">
    <source>
        <dbReference type="ARBA" id="ARBA00023277"/>
    </source>
</evidence>
<keyword evidence="10" id="KW-0624">Polysaccharide degradation</keyword>
<keyword evidence="5 12" id="KW-0378">Hydrolase</keyword>
<dbReference type="Gene3D" id="3.20.20.300">
    <property type="entry name" value="Glycoside hydrolase, family 3, N-terminal domain"/>
    <property type="match status" value="1"/>
</dbReference>
<dbReference type="FunFam" id="3.40.50.1700:FF:000003">
    <property type="entry name" value="Probable beta-glucosidase"/>
    <property type="match status" value="1"/>
</dbReference>
<keyword evidence="9 12" id="KW-0326">Glycosidase</keyword>
<evidence type="ECO:0000256" key="4">
    <source>
        <dbReference type="ARBA" id="ARBA00012744"/>
    </source>
</evidence>
<dbReference type="InterPro" id="IPR036881">
    <property type="entry name" value="Glyco_hydro_3_C_sf"/>
</dbReference>
<dbReference type="SUPFAM" id="SSF52279">
    <property type="entry name" value="Beta-D-glucan exohydrolase, C-terminal domain"/>
    <property type="match status" value="1"/>
</dbReference>
<evidence type="ECO:0000256" key="7">
    <source>
        <dbReference type="ARBA" id="ARBA00023180"/>
    </source>
</evidence>
<proteinExistence type="inferred from homology"/>
<dbReference type="AlphaFoldDB" id="Q70KQ7"/>
<evidence type="ECO:0000256" key="5">
    <source>
        <dbReference type="ARBA" id="ARBA00022801"/>
    </source>
</evidence>
<dbReference type="PANTHER" id="PTHR42715">
    <property type="entry name" value="BETA-GLUCOSIDASE"/>
    <property type="match status" value="1"/>
</dbReference>
<comment type="pathway">
    <text evidence="2">Glycan metabolism; cellulose degradation.</text>
</comment>
<dbReference type="Pfam" id="PF01915">
    <property type="entry name" value="Glyco_hydro_3_C"/>
    <property type="match status" value="1"/>
</dbReference>
<reference evidence="12" key="1">
    <citation type="journal article" date="2004" name="Curr. Genet.">
        <title>A novel beta-glucosidase in Uromyces fabae: feast or fight?</title>
        <authorList>
            <person name="Haerter A.C."/>
            <person name="Voegele R.T."/>
        </authorList>
    </citation>
    <scope>NUCLEOTIDE SEQUENCE</scope>
</reference>
<accession>Q70KQ7</accession>
<evidence type="ECO:0000256" key="2">
    <source>
        <dbReference type="ARBA" id="ARBA00004987"/>
    </source>
</evidence>
<dbReference type="InterPro" id="IPR050288">
    <property type="entry name" value="Cellulose_deg_GH3"/>
</dbReference>
<evidence type="ECO:0000256" key="1">
    <source>
        <dbReference type="ARBA" id="ARBA00000448"/>
    </source>
</evidence>
<gene>
    <name evidence="12" type="primary">bgl1</name>
</gene>
<evidence type="ECO:0000256" key="10">
    <source>
        <dbReference type="ARBA" id="ARBA00023326"/>
    </source>
</evidence>
<dbReference type="CAZy" id="GH3">
    <property type="family name" value="Glycoside Hydrolase Family 3"/>
</dbReference>
<comment type="similarity">
    <text evidence="3">Belongs to the glycosyl hydrolase 3 family.</text>
</comment>
<dbReference type="Gene3D" id="3.40.50.1700">
    <property type="entry name" value="Glycoside hydrolase family 3 C-terminal domain"/>
    <property type="match status" value="1"/>
</dbReference>
<dbReference type="InterPro" id="IPR002772">
    <property type="entry name" value="Glyco_hydro_3_C"/>
</dbReference>
<organism evidence="12">
    <name type="scientific">Uromyces fabae</name>
    <name type="common">Rust fungus</name>
    <dbReference type="NCBI Taxonomy" id="55588"/>
    <lineage>
        <taxon>Eukaryota</taxon>
        <taxon>Fungi</taxon>
        <taxon>Dikarya</taxon>
        <taxon>Basidiomycota</taxon>
        <taxon>Pucciniomycotina</taxon>
        <taxon>Pucciniomycetes</taxon>
        <taxon>Pucciniales</taxon>
        <taxon>Pucciniaceae</taxon>
        <taxon>Uromyces</taxon>
    </lineage>
</organism>
<dbReference type="SMART" id="SM01217">
    <property type="entry name" value="Fn3_like"/>
    <property type="match status" value="1"/>
</dbReference>
<name>Q70KQ7_UROFA</name>
<dbReference type="GO" id="GO:0008422">
    <property type="term" value="F:beta-glucosidase activity"/>
    <property type="evidence" value="ECO:0007669"/>
    <property type="project" value="UniProtKB-EC"/>
</dbReference>
<evidence type="ECO:0000256" key="3">
    <source>
        <dbReference type="ARBA" id="ARBA00005336"/>
    </source>
</evidence>
<dbReference type="GO" id="GO:0030245">
    <property type="term" value="P:cellulose catabolic process"/>
    <property type="evidence" value="ECO:0007669"/>
    <property type="project" value="UniProtKB-KW"/>
</dbReference>
<keyword evidence="8" id="KW-0119">Carbohydrate metabolism</keyword>
<dbReference type="PRINTS" id="PR00133">
    <property type="entry name" value="GLHYDRLASE3"/>
</dbReference>
<feature type="domain" description="Fibronectin type III-like" evidence="11">
    <location>
        <begin position="758"/>
        <end position="827"/>
    </location>
</feature>
<dbReference type="FunFam" id="3.20.20.300:FF:000002">
    <property type="entry name" value="Probable beta-glucosidase"/>
    <property type="match status" value="1"/>
</dbReference>